<evidence type="ECO:0000313" key="1">
    <source>
        <dbReference type="EMBL" id="KAJ3431615.1"/>
    </source>
</evidence>
<accession>A0AAV7YRP9</accession>
<evidence type="ECO:0000313" key="2">
    <source>
        <dbReference type="Proteomes" id="UP001146793"/>
    </source>
</evidence>
<sequence>MKYGTFNLKDEELLDRCICPICGYLVTPITSAFNNCYWKFEGTQVIEGKKKEFVSQWTKAGDEYNYFDEKESGIVEWRHLTFKVVRIKWKNYLERIDSRSDLIID</sequence>
<gene>
    <name evidence="1" type="ORF">M0812_20529</name>
</gene>
<dbReference type="AlphaFoldDB" id="A0AAV7YRP9"/>
<dbReference type="Proteomes" id="UP001146793">
    <property type="component" value="Unassembled WGS sequence"/>
</dbReference>
<proteinExistence type="predicted"/>
<reference evidence="1" key="1">
    <citation type="submission" date="2022-08" db="EMBL/GenBank/DDBJ databases">
        <title>Novel sulphate-reducing endosymbionts in the free-living metamonad Anaeramoeba.</title>
        <authorList>
            <person name="Jerlstrom-Hultqvist J."/>
            <person name="Cepicka I."/>
            <person name="Gallot-Lavallee L."/>
            <person name="Salas-Leiva D."/>
            <person name="Curtis B.A."/>
            <person name="Zahonova K."/>
            <person name="Pipaliya S."/>
            <person name="Dacks J."/>
            <person name="Roger A.J."/>
        </authorList>
    </citation>
    <scope>NUCLEOTIDE SEQUENCE</scope>
    <source>
        <strain evidence="1">Busselton2</strain>
    </source>
</reference>
<protein>
    <submittedName>
        <fullName evidence="1">Uncharacterized protein</fullName>
    </submittedName>
</protein>
<dbReference type="EMBL" id="JANTQA010000047">
    <property type="protein sequence ID" value="KAJ3431615.1"/>
    <property type="molecule type" value="Genomic_DNA"/>
</dbReference>
<comment type="caution">
    <text evidence="1">The sequence shown here is derived from an EMBL/GenBank/DDBJ whole genome shotgun (WGS) entry which is preliminary data.</text>
</comment>
<name>A0AAV7YRP9_9EUKA</name>
<organism evidence="1 2">
    <name type="scientific">Anaeramoeba flamelloides</name>
    <dbReference type="NCBI Taxonomy" id="1746091"/>
    <lineage>
        <taxon>Eukaryota</taxon>
        <taxon>Metamonada</taxon>
        <taxon>Anaeramoebidae</taxon>
        <taxon>Anaeramoeba</taxon>
    </lineage>
</organism>